<dbReference type="InterPro" id="IPR013039">
    <property type="entry name" value="DUF1588"/>
</dbReference>
<evidence type="ECO:0000259" key="4">
    <source>
        <dbReference type="Pfam" id="PF07626"/>
    </source>
</evidence>
<sequence>MAFERWLPTLALLTAAGCYTSVNADEAGGTAGETVGDGGDADTSDGDGDGDGDGDAAELPSPSPRYYRLTHEQWENTVQDLFELSAPTGHSELFRADPQVAGFIFDNDATSLEIDEALWTGYRIAAGLVAEQVTDDPDLLAKLMPPEGPSEAERIETFVRSFGAKAYRRPLDDQEVATLTELFVAAPPYYSGVSDSFVAGVRHVIEATLQSPFFLYRIERSETIVDELVPLDDYEVAARLSYFLWNTMPDAELFDAAAASQLHTAAAVEAQAQRMIADPRAGDMVVRFHQQLLEAEKFETISPSPNFFPDAPADLGELAAQEHEHFIRDIVYGGGGGLAELLTSSETFVNDDLADIYGVPGVNGDEFTFVELDPSQRKGVFTQVGFLAANSTSVDPDPIHRGVFLAKRMSCLQIAAPPDGIPPLPPLEPDQTNRERVAAHTSADQCATCHATLINPYGFPFESYDAIGAWRTIDNGQPVDTTASPFVGEQAVAVAGALELVEAMAASEAIHECYTMHWAEYAAGRNAVPDDWVMIQRLGEASLAQQQSIQELLVALTTAPAFLNRAAEELP</sequence>
<proteinExistence type="predicted"/>
<dbReference type="Pfam" id="PF07637">
    <property type="entry name" value="PSD5"/>
    <property type="match status" value="1"/>
</dbReference>
<dbReference type="InterPro" id="IPR011478">
    <property type="entry name" value="DUF1585"/>
</dbReference>
<dbReference type="Pfam" id="PF07626">
    <property type="entry name" value="PSD3"/>
    <property type="match status" value="1"/>
</dbReference>
<evidence type="ECO:0000313" key="9">
    <source>
        <dbReference type="Proteomes" id="UP000237968"/>
    </source>
</evidence>
<feature type="domain" description="DUF1587" evidence="4">
    <location>
        <begin position="68"/>
        <end position="133"/>
    </location>
</feature>
<protein>
    <recommendedName>
        <fullName evidence="10">Cellulose-binding domain protein</fullName>
    </recommendedName>
</protein>
<dbReference type="EMBL" id="PVNK01000121">
    <property type="protein sequence ID" value="PRQ02368.1"/>
    <property type="molecule type" value="Genomic_DNA"/>
</dbReference>
<keyword evidence="9" id="KW-1185">Reference proteome</keyword>
<evidence type="ECO:0000259" key="5">
    <source>
        <dbReference type="Pfam" id="PF07627"/>
    </source>
</evidence>
<feature type="domain" description="DUF1585" evidence="3">
    <location>
        <begin position="494"/>
        <end position="562"/>
    </location>
</feature>
<evidence type="ECO:0008006" key="10">
    <source>
        <dbReference type="Google" id="ProtNLM"/>
    </source>
</evidence>
<evidence type="ECO:0000313" key="8">
    <source>
        <dbReference type="EMBL" id="PRQ02368.1"/>
    </source>
</evidence>
<accession>A0A2S9YB68</accession>
<feature type="domain" description="DUF1592" evidence="6">
    <location>
        <begin position="231"/>
        <end position="359"/>
    </location>
</feature>
<feature type="signal peptide" evidence="2">
    <location>
        <begin position="1"/>
        <end position="24"/>
    </location>
</feature>
<dbReference type="InterPro" id="IPR013036">
    <property type="entry name" value="DUF1587"/>
</dbReference>
<evidence type="ECO:0000259" key="3">
    <source>
        <dbReference type="Pfam" id="PF07624"/>
    </source>
</evidence>
<keyword evidence="2" id="KW-0732">Signal</keyword>
<dbReference type="PROSITE" id="PS51257">
    <property type="entry name" value="PROKAR_LIPOPROTEIN"/>
    <property type="match status" value="1"/>
</dbReference>
<feature type="compositionally biased region" description="Acidic residues" evidence="1">
    <location>
        <begin position="39"/>
        <end position="56"/>
    </location>
</feature>
<evidence type="ECO:0000256" key="1">
    <source>
        <dbReference type="SAM" id="MobiDB-lite"/>
    </source>
</evidence>
<evidence type="ECO:0000259" key="6">
    <source>
        <dbReference type="Pfam" id="PF07631"/>
    </source>
</evidence>
<dbReference type="Pfam" id="PF07627">
    <property type="entry name" value="PSCyt3"/>
    <property type="match status" value="1"/>
</dbReference>
<dbReference type="InterPro" id="IPR013042">
    <property type="entry name" value="DUF1592"/>
</dbReference>
<dbReference type="Pfam" id="PF07631">
    <property type="entry name" value="PSD4"/>
    <property type="match status" value="1"/>
</dbReference>
<dbReference type="Pfam" id="PF07624">
    <property type="entry name" value="PSD2"/>
    <property type="match status" value="1"/>
</dbReference>
<name>A0A2S9YB68_9BACT</name>
<gene>
    <name evidence="8" type="ORF">ENSA5_23850</name>
</gene>
<dbReference type="AlphaFoldDB" id="A0A2S9YB68"/>
<evidence type="ECO:0000259" key="7">
    <source>
        <dbReference type="Pfam" id="PF07637"/>
    </source>
</evidence>
<dbReference type="RefSeq" id="WP_181197674.1">
    <property type="nucleotide sequence ID" value="NZ_PVNK01000121.1"/>
</dbReference>
<dbReference type="InterPro" id="IPR013043">
    <property type="entry name" value="DUF1595"/>
</dbReference>
<dbReference type="Proteomes" id="UP000237968">
    <property type="component" value="Unassembled WGS sequence"/>
</dbReference>
<organism evidence="8 9">
    <name type="scientific">Enhygromyxa salina</name>
    <dbReference type="NCBI Taxonomy" id="215803"/>
    <lineage>
        <taxon>Bacteria</taxon>
        <taxon>Pseudomonadati</taxon>
        <taxon>Myxococcota</taxon>
        <taxon>Polyangia</taxon>
        <taxon>Nannocystales</taxon>
        <taxon>Nannocystaceae</taxon>
        <taxon>Enhygromyxa</taxon>
    </lineage>
</organism>
<evidence type="ECO:0000256" key="2">
    <source>
        <dbReference type="SAM" id="SignalP"/>
    </source>
</evidence>
<feature type="domain" description="DUF1595" evidence="7">
    <location>
        <begin position="156"/>
        <end position="219"/>
    </location>
</feature>
<feature type="chain" id="PRO_5015442218" description="Cellulose-binding domain protein" evidence="2">
    <location>
        <begin position="25"/>
        <end position="571"/>
    </location>
</feature>
<comment type="caution">
    <text evidence="8">The sequence shown here is derived from an EMBL/GenBank/DDBJ whole genome shotgun (WGS) entry which is preliminary data.</text>
</comment>
<feature type="domain" description="DUF1588" evidence="5">
    <location>
        <begin position="377"/>
        <end position="472"/>
    </location>
</feature>
<feature type="region of interest" description="Disordered" evidence="1">
    <location>
        <begin position="30"/>
        <end position="64"/>
    </location>
</feature>
<reference evidence="8 9" key="1">
    <citation type="submission" date="2018-03" db="EMBL/GenBank/DDBJ databases">
        <title>Draft Genome Sequences of the Obligatory Marine Myxobacteria Enhygromyxa salina SWB005.</title>
        <authorList>
            <person name="Poehlein A."/>
            <person name="Moghaddam J.A."/>
            <person name="Harms H."/>
            <person name="Alanjari M."/>
            <person name="Koenig G.M."/>
            <person name="Daniel R."/>
            <person name="Schaeberle T.F."/>
        </authorList>
    </citation>
    <scope>NUCLEOTIDE SEQUENCE [LARGE SCALE GENOMIC DNA]</scope>
    <source>
        <strain evidence="8 9">SWB005</strain>
    </source>
</reference>